<dbReference type="GO" id="GO:0043022">
    <property type="term" value="F:ribosome binding"/>
    <property type="evidence" value="ECO:0007669"/>
    <property type="project" value="TreeGrafter"/>
</dbReference>
<evidence type="ECO:0000256" key="3">
    <source>
        <dbReference type="ARBA" id="ARBA00013194"/>
    </source>
</evidence>
<organism evidence="9 10">
    <name type="scientific">Pyrus ussuriensis x Pyrus communis</name>
    <dbReference type="NCBI Taxonomy" id="2448454"/>
    <lineage>
        <taxon>Eukaryota</taxon>
        <taxon>Viridiplantae</taxon>
        <taxon>Streptophyta</taxon>
        <taxon>Embryophyta</taxon>
        <taxon>Tracheophyta</taxon>
        <taxon>Spermatophyta</taxon>
        <taxon>Magnoliopsida</taxon>
        <taxon>eudicotyledons</taxon>
        <taxon>Gunneridae</taxon>
        <taxon>Pentapetalae</taxon>
        <taxon>rosids</taxon>
        <taxon>fabids</taxon>
        <taxon>Rosales</taxon>
        <taxon>Rosaceae</taxon>
        <taxon>Amygdaloideae</taxon>
        <taxon>Maleae</taxon>
        <taxon>Pyrus</taxon>
    </lineage>
</organism>
<comment type="similarity">
    <text evidence="2">Belongs to the FKBP-type PPIase family. Tig subfamily.</text>
</comment>
<dbReference type="EMBL" id="SMOL01000151">
    <property type="protein sequence ID" value="KAB2627652.1"/>
    <property type="molecule type" value="Genomic_DNA"/>
</dbReference>
<dbReference type="InterPro" id="IPR008881">
    <property type="entry name" value="Trigger_fac_ribosome-bd_bac"/>
</dbReference>
<comment type="catalytic activity">
    <reaction evidence="1">
        <text>[protein]-peptidylproline (omega=180) = [protein]-peptidylproline (omega=0)</text>
        <dbReference type="Rhea" id="RHEA:16237"/>
        <dbReference type="Rhea" id="RHEA-COMP:10747"/>
        <dbReference type="Rhea" id="RHEA-COMP:10748"/>
        <dbReference type="ChEBI" id="CHEBI:83833"/>
        <dbReference type="ChEBI" id="CHEBI:83834"/>
        <dbReference type="EC" id="5.2.1.8"/>
    </reaction>
</comment>
<dbReference type="GO" id="GO:0003755">
    <property type="term" value="F:peptidyl-prolyl cis-trans isomerase activity"/>
    <property type="evidence" value="ECO:0007669"/>
    <property type="project" value="UniProtKB-KW"/>
</dbReference>
<comment type="function">
    <text evidence="7">Involved in protein export. Acts as a chaperone by maintaining the newly synthesized protein in an open conformation. Functions as a peptidyl-prolyl cis-trans isomerase.</text>
</comment>
<protein>
    <recommendedName>
        <fullName evidence="3">peptidylprolyl isomerase</fullName>
        <ecNumber evidence="3">5.2.1.8</ecNumber>
    </recommendedName>
</protein>
<evidence type="ECO:0000259" key="8">
    <source>
        <dbReference type="Pfam" id="PF05697"/>
    </source>
</evidence>
<dbReference type="InterPro" id="IPR036611">
    <property type="entry name" value="Trigger_fac_ribosome-bd_sf"/>
</dbReference>
<accession>A0A5N5HNF4</accession>
<dbReference type="Pfam" id="PF05697">
    <property type="entry name" value="Trigger_N"/>
    <property type="match status" value="1"/>
</dbReference>
<sequence length="220" mass="24154">MTKVSGFQPLRLPKQRHFSVSNPVRRYCGSLLPSCQYASQNPNLTDENPNNSGHARLSSPIYAAAGSGLEASIGDAQGNLITLKTAKIVVESQDDNKIQVRVDLTGDDTQKVFDRVLTNLARTAPPVPGFRRQKGGKTSKVPKSFLLDILGKERVTKFVIQEIINSTMADYVNKENLTVKENKVSTTQTAEELKLLFTPGNEFGFNATLELETSELETPS</sequence>
<proteinExistence type="inferred from homology"/>
<name>A0A5N5HNF4_9ROSA</name>
<evidence type="ECO:0000256" key="4">
    <source>
        <dbReference type="ARBA" id="ARBA00023110"/>
    </source>
</evidence>
<reference evidence="9 10" key="1">
    <citation type="submission" date="2019-09" db="EMBL/GenBank/DDBJ databases">
        <authorList>
            <person name="Ou C."/>
        </authorList>
    </citation>
    <scope>NUCLEOTIDE SEQUENCE [LARGE SCALE GENOMIC DNA]</scope>
    <source>
        <strain evidence="9">S2</strain>
        <tissue evidence="9">Leaf</tissue>
    </source>
</reference>
<reference evidence="9 10" key="2">
    <citation type="submission" date="2019-11" db="EMBL/GenBank/DDBJ databases">
        <title>A de novo genome assembly of a pear dwarfing rootstock.</title>
        <authorList>
            <person name="Wang F."/>
            <person name="Wang J."/>
            <person name="Li S."/>
            <person name="Zhang Y."/>
            <person name="Fang M."/>
            <person name="Ma L."/>
            <person name="Zhao Y."/>
            <person name="Jiang S."/>
        </authorList>
    </citation>
    <scope>NUCLEOTIDE SEQUENCE [LARGE SCALE GENOMIC DNA]</scope>
    <source>
        <strain evidence="9">S2</strain>
        <tissue evidence="9">Leaf</tissue>
    </source>
</reference>
<keyword evidence="5" id="KW-0143">Chaperone</keyword>
<dbReference type="GO" id="GO:0051083">
    <property type="term" value="P:'de novo' cotranslational protein folding"/>
    <property type="evidence" value="ECO:0007669"/>
    <property type="project" value="TreeGrafter"/>
</dbReference>
<evidence type="ECO:0000256" key="7">
    <source>
        <dbReference type="ARBA" id="ARBA00024849"/>
    </source>
</evidence>
<evidence type="ECO:0000256" key="5">
    <source>
        <dbReference type="ARBA" id="ARBA00023186"/>
    </source>
</evidence>
<dbReference type="SUPFAM" id="SSF102735">
    <property type="entry name" value="Trigger factor ribosome-binding domain"/>
    <property type="match status" value="1"/>
</dbReference>
<evidence type="ECO:0000256" key="1">
    <source>
        <dbReference type="ARBA" id="ARBA00000971"/>
    </source>
</evidence>
<keyword evidence="6" id="KW-0413">Isomerase</keyword>
<dbReference type="GO" id="GO:0015031">
    <property type="term" value="P:protein transport"/>
    <property type="evidence" value="ECO:0007669"/>
    <property type="project" value="InterPro"/>
</dbReference>
<dbReference type="PANTHER" id="PTHR30560:SF4">
    <property type="entry name" value="OS01G0894700 PROTEIN"/>
    <property type="match status" value="1"/>
</dbReference>
<dbReference type="OrthoDB" id="1918792at2759"/>
<gene>
    <name evidence="9" type="ORF">D8674_042705</name>
</gene>
<evidence type="ECO:0000256" key="6">
    <source>
        <dbReference type="ARBA" id="ARBA00023235"/>
    </source>
</evidence>
<dbReference type="InterPro" id="IPR005215">
    <property type="entry name" value="Trig_fac"/>
</dbReference>
<evidence type="ECO:0000256" key="2">
    <source>
        <dbReference type="ARBA" id="ARBA00005464"/>
    </source>
</evidence>
<feature type="domain" description="Trigger factor ribosome-binding bacterial" evidence="8">
    <location>
        <begin position="87"/>
        <end position="211"/>
    </location>
</feature>
<dbReference type="Proteomes" id="UP000327157">
    <property type="component" value="Unassembled WGS sequence"/>
</dbReference>
<evidence type="ECO:0000313" key="10">
    <source>
        <dbReference type="Proteomes" id="UP000327157"/>
    </source>
</evidence>
<dbReference type="EC" id="5.2.1.8" evidence="3"/>
<dbReference type="GO" id="GO:0044183">
    <property type="term" value="F:protein folding chaperone"/>
    <property type="evidence" value="ECO:0007669"/>
    <property type="project" value="TreeGrafter"/>
</dbReference>
<comment type="caution">
    <text evidence="9">The sequence shown here is derived from an EMBL/GenBank/DDBJ whole genome shotgun (WGS) entry which is preliminary data.</text>
</comment>
<dbReference type="FunFam" id="3.30.70.1050:FF:000004">
    <property type="entry name" value="Trigger factor"/>
    <property type="match status" value="1"/>
</dbReference>
<dbReference type="AlphaFoldDB" id="A0A5N5HNF4"/>
<dbReference type="GO" id="GO:0043335">
    <property type="term" value="P:protein unfolding"/>
    <property type="evidence" value="ECO:0007669"/>
    <property type="project" value="TreeGrafter"/>
</dbReference>
<keyword evidence="10" id="KW-1185">Reference proteome</keyword>
<keyword evidence="4" id="KW-0697">Rotamase</keyword>
<dbReference type="Gene3D" id="3.30.70.1050">
    <property type="entry name" value="Trigger factor ribosome-binding domain"/>
    <property type="match status" value="1"/>
</dbReference>
<evidence type="ECO:0000313" key="9">
    <source>
        <dbReference type="EMBL" id="KAB2627652.1"/>
    </source>
</evidence>
<dbReference type="PANTHER" id="PTHR30560">
    <property type="entry name" value="TRIGGER FACTOR CHAPERONE AND PEPTIDYL-PROLYL CIS/TRANS ISOMERASE"/>
    <property type="match status" value="1"/>
</dbReference>